<dbReference type="Proteomes" id="UP000439903">
    <property type="component" value="Unassembled WGS sequence"/>
</dbReference>
<evidence type="ECO:0000313" key="1">
    <source>
        <dbReference type="EMBL" id="KAF0555255.1"/>
    </source>
</evidence>
<dbReference type="InterPro" id="IPR011043">
    <property type="entry name" value="Gal_Oxase/kelch_b-propeller"/>
</dbReference>
<organism evidence="1 2">
    <name type="scientific">Gigaspora margarita</name>
    <dbReference type="NCBI Taxonomy" id="4874"/>
    <lineage>
        <taxon>Eukaryota</taxon>
        <taxon>Fungi</taxon>
        <taxon>Fungi incertae sedis</taxon>
        <taxon>Mucoromycota</taxon>
        <taxon>Glomeromycotina</taxon>
        <taxon>Glomeromycetes</taxon>
        <taxon>Diversisporales</taxon>
        <taxon>Gigasporaceae</taxon>
        <taxon>Gigaspora</taxon>
    </lineage>
</organism>
<dbReference type="SUPFAM" id="SSF50965">
    <property type="entry name" value="Galactose oxidase, central domain"/>
    <property type="match status" value="1"/>
</dbReference>
<comment type="caution">
    <text evidence="1">The sequence shown here is derived from an EMBL/GenBank/DDBJ whole genome shotgun (WGS) entry which is preliminary data.</text>
</comment>
<accession>A0A8H4B2U0</accession>
<evidence type="ECO:0000313" key="2">
    <source>
        <dbReference type="Proteomes" id="UP000439903"/>
    </source>
</evidence>
<protein>
    <submittedName>
        <fullName evidence="1">Galactose oxidase</fullName>
    </submittedName>
</protein>
<dbReference type="InterPro" id="IPR015915">
    <property type="entry name" value="Kelch-typ_b-propeller"/>
</dbReference>
<keyword evidence="2" id="KW-1185">Reference proteome</keyword>
<dbReference type="EMBL" id="WTPW01000042">
    <property type="protein sequence ID" value="KAF0555255.1"/>
    <property type="molecule type" value="Genomic_DNA"/>
</dbReference>
<dbReference type="OrthoDB" id="432528at2759"/>
<reference evidence="1 2" key="1">
    <citation type="journal article" date="2019" name="Environ. Microbiol.">
        <title>At the nexus of three kingdoms: the genome of the mycorrhizal fungus Gigaspora margarita provides insights into plant, endobacterial and fungal interactions.</title>
        <authorList>
            <person name="Venice F."/>
            <person name="Ghignone S."/>
            <person name="Salvioli di Fossalunga A."/>
            <person name="Amselem J."/>
            <person name="Novero M."/>
            <person name="Xianan X."/>
            <person name="Sedzielewska Toro K."/>
            <person name="Morin E."/>
            <person name="Lipzen A."/>
            <person name="Grigoriev I.V."/>
            <person name="Henrissat B."/>
            <person name="Martin F.M."/>
            <person name="Bonfante P."/>
        </authorList>
    </citation>
    <scope>NUCLEOTIDE SEQUENCE [LARGE SCALE GENOMIC DNA]</scope>
    <source>
        <strain evidence="1 2">BEG34</strain>
    </source>
</reference>
<proteinExistence type="predicted"/>
<gene>
    <name evidence="1" type="ORF">F8M41_017640</name>
</gene>
<dbReference type="Gene3D" id="2.120.10.80">
    <property type="entry name" value="Kelch-type beta propeller"/>
    <property type="match status" value="1"/>
</dbReference>
<name>A0A8H4B2U0_GIGMA</name>
<sequence>MEDVSKQFTTTYNVSIPWVDLTYTGGPLKTDVKTCIGGKNNDMIFIFGGWPLNGPFISQFDTSKQQWINITSVNREDISCTNFNNGLVAIFSGMSSSSTIPNDRLIFKYININMEFKQCSKCTSTRFGYCAITLPDEKIFYILVELALLIHLLCQ</sequence>
<dbReference type="AlphaFoldDB" id="A0A8H4B2U0"/>